<keyword evidence="2" id="KW-1185">Reference proteome</keyword>
<sequence>MPTTHFPHLRLHNQKIIQPDLSSPQALVAHMGAMQAQDYPMSKWAVGIRLPGRSDTRIEAALDAGEIVRTHVLRPTWHLVSGQDVRWMLALTAKSIKALSVARDRELGIDSALYTRCNDLIAKALEGGKNLTREEVMLELEKGGVPTNSSRAVHFMMNAEVDAIVCNGIMQGKKQTYALLDEKIPPGLVLTREEALATLAERYFTSHAPATVQDFQWWSGLPMSDARAGLEGIKSGLQSLVVEGKTYFFTEKSTTASPQNASVFFLPAFDEYTVSYKYRSTVFDPTWHKEAITSNGIFKPIIVVNGLVLGIWKRTVQKNKVVIEPTFFDKKDTLPVEVMEKAVEGFGAFLGMEVSLKV</sequence>
<dbReference type="HOGENOM" id="CLU_047003_0_0_10"/>
<protein>
    <recommendedName>
        <fullName evidence="3">Winged helix DNA-binding domain-containing protein</fullName>
    </recommendedName>
</protein>
<reference evidence="1 2" key="1">
    <citation type="journal article" date="2011" name="Stand. Genomic Sci.">
        <title>Complete genome sequence of Haliscomenobacter hydrossis type strain (O).</title>
        <authorList>
            <consortium name="US DOE Joint Genome Institute (JGI-PGF)"/>
            <person name="Daligault H."/>
            <person name="Lapidus A."/>
            <person name="Zeytun A."/>
            <person name="Nolan M."/>
            <person name="Lucas S."/>
            <person name="Del Rio T.G."/>
            <person name="Tice H."/>
            <person name="Cheng J.F."/>
            <person name="Tapia R."/>
            <person name="Han C."/>
            <person name="Goodwin L."/>
            <person name="Pitluck S."/>
            <person name="Liolios K."/>
            <person name="Pagani I."/>
            <person name="Ivanova N."/>
            <person name="Huntemann M."/>
            <person name="Mavromatis K."/>
            <person name="Mikhailova N."/>
            <person name="Pati A."/>
            <person name="Chen A."/>
            <person name="Palaniappan K."/>
            <person name="Land M."/>
            <person name="Hauser L."/>
            <person name="Brambilla E.M."/>
            <person name="Rohde M."/>
            <person name="Verbarg S."/>
            <person name="Goker M."/>
            <person name="Bristow J."/>
            <person name="Eisen J.A."/>
            <person name="Markowitz V."/>
            <person name="Hugenholtz P."/>
            <person name="Kyrpides N.C."/>
            <person name="Klenk H.P."/>
            <person name="Woyke T."/>
        </authorList>
    </citation>
    <scope>NUCLEOTIDE SEQUENCE [LARGE SCALE GENOMIC DNA]</scope>
    <source>
        <strain evidence="2">ATCC 27775 / DSM 1100 / LMG 10767 / O</strain>
    </source>
</reference>
<dbReference type="STRING" id="760192.Halhy_4273"/>
<dbReference type="eggNOG" id="COG3214">
    <property type="taxonomic scope" value="Bacteria"/>
</dbReference>
<accession>F4L741</accession>
<organism evidence="1 2">
    <name type="scientific">Haliscomenobacter hydrossis (strain ATCC 27775 / DSM 1100 / LMG 10767 / O)</name>
    <dbReference type="NCBI Taxonomy" id="760192"/>
    <lineage>
        <taxon>Bacteria</taxon>
        <taxon>Pseudomonadati</taxon>
        <taxon>Bacteroidota</taxon>
        <taxon>Saprospiria</taxon>
        <taxon>Saprospirales</taxon>
        <taxon>Haliscomenobacteraceae</taxon>
        <taxon>Haliscomenobacter</taxon>
    </lineage>
</organism>
<dbReference type="OrthoDB" id="2210247at2"/>
<dbReference type="PANTHER" id="PTHR38479:SF2">
    <property type="entry name" value="WINGED HELIX DNA-BINDING DOMAIN-CONTAINING PROTEIN"/>
    <property type="match status" value="1"/>
</dbReference>
<evidence type="ECO:0008006" key="3">
    <source>
        <dbReference type="Google" id="ProtNLM"/>
    </source>
</evidence>
<dbReference type="KEGG" id="hhy:Halhy_4273"/>
<dbReference type="AlphaFoldDB" id="F4L741"/>
<dbReference type="InterPro" id="IPR009351">
    <property type="entry name" value="AlkZ-like"/>
</dbReference>
<evidence type="ECO:0000313" key="1">
    <source>
        <dbReference type="EMBL" id="AEE52117.1"/>
    </source>
</evidence>
<dbReference type="EMBL" id="CP002691">
    <property type="protein sequence ID" value="AEE52117.1"/>
    <property type="molecule type" value="Genomic_DNA"/>
</dbReference>
<dbReference type="PANTHER" id="PTHR38479">
    <property type="entry name" value="LMO0824 PROTEIN"/>
    <property type="match status" value="1"/>
</dbReference>
<dbReference type="Pfam" id="PF06224">
    <property type="entry name" value="AlkZ-like"/>
    <property type="match status" value="1"/>
</dbReference>
<gene>
    <name evidence="1" type="ordered locus">Halhy_4273</name>
</gene>
<reference key="2">
    <citation type="submission" date="2011-04" db="EMBL/GenBank/DDBJ databases">
        <title>Complete sequence of chromosome of Haliscomenobacter hydrossis DSM 1100.</title>
        <authorList>
            <consortium name="US DOE Joint Genome Institute (JGI-PGF)"/>
            <person name="Lucas S."/>
            <person name="Han J."/>
            <person name="Lapidus A."/>
            <person name="Bruce D."/>
            <person name="Goodwin L."/>
            <person name="Pitluck S."/>
            <person name="Peters L."/>
            <person name="Kyrpides N."/>
            <person name="Mavromatis K."/>
            <person name="Ivanova N."/>
            <person name="Ovchinnikova G."/>
            <person name="Pagani I."/>
            <person name="Daligault H."/>
            <person name="Detter J.C."/>
            <person name="Han C."/>
            <person name="Land M."/>
            <person name="Hauser L."/>
            <person name="Markowitz V."/>
            <person name="Cheng J.-F."/>
            <person name="Hugenholtz P."/>
            <person name="Woyke T."/>
            <person name="Wu D."/>
            <person name="Verbarg S."/>
            <person name="Frueling A."/>
            <person name="Brambilla E."/>
            <person name="Klenk H.-P."/>
            <person name="Eisen J.A."/>
        </authorList>
    </citation>
    <scope>NUCLEOTIDE SEQUENCE</scope>
    <source>
        <strain>DSM 1100</strain>
    </source>
</reference>
<dbReference type="Proteomes" id="UP000008461">
    <property type="component" value="Chromosome"/>
</dbReference>
<name>F4L741_HALH1</name>
<evidence type="ECO:0000313" key="2">
    <source>
        <dbReference type="Proteomes" id="UP000008461"/>
    </source>
</evidence>
<dbReference type="RefSeq" id="WP_013766655.1">
    <property type="nucleotide sequence ID" value="NC_015510.1"/>
</dbReference>
<proteinExistence type="predicted"/>